<evidence type="ECO:0000313" key="1">
    <source>
        <dbReference type="EMBL" id="MDW9353200.1"/>
    </source>
</evidence>
<reference evidence="3 11" key="6">
    <citation type="submission" date="2020-02" db="EMBL/GenBank/DDBJ databases">
        <authorList>
            <person name="Subbiah M."/>
            <person name="Call D."/>
        </authorList>
    </citation>
    <scope>NUCLEOTIDE SEQUENCE [LARGE SCALE GENOMIC DNA]</scope>
    <source>
        <strain evidence="3 11">8375wB1</strain>
    </source>
</reference>
<dbReference type="PANTHER" id="PTHR36154:SF1">
    <property type="entry name" value="DNA-BINDING TRANSCRIPTIONAL ACTIVATOR ALPA"/>
    <property type="match status" value="1"/>
</dbReference>
<dbReference type="EMBL" id="MRVZ01000200">
    <property type="protein sequence ID" value="PAU09899.1"/>
    <property type="molecule type" value="Genomic_DNA"/>
</dbReference>
<dbReference type="Proteomes" id="UP000291778">
    <property type="component" value="Unassembled WGS sequence"/>
</dbReference>
<evidence type="ECO:0000313" key="4">
    <source>
        <dbReference type="EMBL" id="NYQ38966.1"/>
    </source>
</evidence>
<dbReference type="EMBL" id="JAAGYP010000079">
    <property type="protein sequence ID" value="NEN73285.1"/>
    <property type="molecule type" value="Genomic_DNA"/>
</dbReference>
<dbReference type="Proteomes" id="UP000218543">
    <property type="component" value="Unassembled WGS sequence"/>
</dbReference>
<dbReference type="Proteomes" id="UP001271591">
    <property type="component" value="Unassembled WGS sequence"/>
</dbReference>
<dbReference type="Proteomes" id="UP000288730">
    <property type="component" value="Unassembled WGS sequence"/>
</dbReference>
<dbReference type="EMBL" id="JABUPJ010000009">
    <property type="protein sequence ID" value="NYQ38966.1"/>
    <property type="molecule type" value="Genomic_DNA"/>
</dbReference>
<evidence type="ECO:0000313" key="10">
    <source>
        <dbReference type="Proteomes" id="UP000291778"/>
    </source>
</evidence>
<dbReference type="AlphaFoldDB" id="A0A0A6UHD1"/>
<evidence type="ECO:0000313" key="8">
    <source>
        <dbReference type="Proteomes" id="UP000218543"/>
    </source>
</evidence>
<dbReference type="InterPro" id="IPR052931">
    <property type="entry name" value="Prophage_regulatory_activator"/>
</dbReference>
<evidence type="ECO:0000313" key="2">
    <source>
        <dbReference type="EMBL" id="NDR90873.1"/>
    </source>
</evidence>
<gene>
    <name evidence="5" type="ORF">BTQ06_28770</name>
    <name evidence="6" type="ORF">EPS76_34450</name>
    <name evidence="7" type="ORF">EWK56_12890</name>
    <name evidence="2" type="ORF">FPI65_06085</name>
    <name evidence="3" type="ORF">G3W53_25050</name>
    <name evidence="4" type="ORF">G4A38_10120</name>
    <name evidence="1" type="ORF">R8G00_27565</name>
</gene>
<dbReference type="EMBL" id="SERV01000008">
    <property type="protein sequence ID" value="RYL81761.1"/>
    <property type="molecule type" value="Genomic_DNA"/>
</dbReference>
<reference evidence="7 10" key="3">
    <citation type="submission" date="2019-02" db="EMBL/GenBank/DDBJ databases">
        <authorList>
            <person name="Slukin P."/>
            <person name="Fursova N."/>
            <person name="Ermolenko Z."/>
            <person name="Mayskaya N."/>
            <person name="Kislichkina A."/>
            <person name="Mukhina T."/>
            <person name="Sizova A."/>
            <person name="Bogun A."/>
        </authorList>
    </citation>
    <scope>NUCLEOTIDE SEQUENCE [LARGE SCALE GENOMIC DNA]</scope>
    <source>
        <strain evidence="7">SCPM-O-B-8431</strain>
        <strain evidence="10">SCPM-O-B-8431(U15)</strain>
    </source>
</reference>
<dbReference type="InterPro" id="IPR010260">
    <property type="entry name" value="AlpA"/>
</dbReference>
<dbReference type="EMBL" id="VLTB01000094">
    <property type="protein sequence ID" value="NDR90873.1"/>
    <property type="molecule type" value="Genomic_DNA"/>
</dbReference>
<organism evidence="2 12">
    <name type="scientific">Escherichia coli</name>
    <dbReference type="NCBI Taxonomy" id="562"/>
    <lineage>
        <taxon>Bacteria</taxon>
        <taxon>Pseudomonadati</taxon>
        <taxon>Pseudomonadota</taxon>
        <taxon>Gammaproteobacteria</taxon>
        <taxon>Enterobacterales</taxon>
        <taxon>Enterobacteriaceae</taxon>
        <taxon>Escherichia</taxon>
    </lineage>
</organism>
<reference evidence="5 8" key="1">
    <citation type="submission" date="2016-12" db="EMBL/GenBank/DDBJ databases">
        <title>Real-Time Genomic Investigation Underlying the Public Health Response to a Shiga Toxin-Producing Escherichia Coli O26:H11 Outbreak in a Nursery.</title>
        <authorList>
            <person name="Ferdous M."/>
            <person name="Moran-Gilad J."/>
            <person name="Rossen J.W."/>
            <person name="Gdalevich M."/>
        </authorList>
    </citation>
    <scope>NUCLEOTIDE SEQUENCE [LARGE SCALE GENOMIC DNA]</scope>
    <source>
        <strain evidence="5 8">STEC 514-2</strain>
    </source>
</reference>
<dbReference type="Proteomes" id="UP000471490">
    <property type="component" value="Unassembled WGS sequence"/>
</dbReference>
<evidence type="ECO:0000313" key="3">
    <source>
        <dbReference type="EMBL" id="NEN73285.1"/>
    </source>
</evidence>
<evidence type="ECO:0000313" key="7">
    <source>
        <dbReference type="EMBL" id="RYL81761.1"/>
    </source>
</evidence>
<dbReference type="PANTHER" id="PTHR36154">
    <property type="entry name" value="DNA-BINDING TRANSCRIPTIONAL ACTIVATOR ALPA"/>
    <property type="match status" value="1"/>
</dbReference>
<evidence type="ECO:0000313" key="11">
    <source>
        <dbReference type="Proteomes" id="UP000471360"/>
    </source>
</evidence>
<reference evidence="1" key="7">
    <citation type="submission" date="2023-10" db="EMBL/GenBank/DDBJ databases">
        <title>Draft Genome Sequence of a Shiga toxin-producing Escherichia coli strain from deer meat showing an IS-element integration in the B-subunit of the Shiga toxin Stx2b gene.</title>
        <authorList>
            <person name="Projahn M."/>
            <person name="Borowiak M."/>
        </authorList>
    </citation>
    <scope>NUCLEOTIDE SEQUENCE</scope>
    <source>
        <strain evidence="1">BfR-EC-18960</strain>
    </source>
</reference>
<evidence type="ECO:0000313" key="12">
    <source>
        <dbReference type="Proteomes" id="UP000471490"/>
    </source>
</evidence>
<dbReference type="EMBL" id="SCJN01001271">
    <property type="protein sequence ID" value="RXC76964.1"/>
    <property type="molecule type" value="Genomic_DNA"/>
</dbReference>
<evidence type="ECO:0000313" key="9">
    <source>
        <dbReference type="Proteomes" id="UP000288730"/>
    </source>
</evidence>
<dbReference type="Proteomes" id="UP000471360">
    <property type="component" value="Unassembled WGS sequence"/>
</dbReference>
<proteinExistence type="predicted"/>
<sequence>MPDQSGYCWTPSRILRMPELSQLLGISRSTIYEKMNPLSKYYDATFPRPVRLGSGSVGWRSSAIDEWLTLHTVPARSAVKGVNDEVRHTLSSDMTMSR</sequence>
<dbReference type="Pfam" id="PF05930">
    <property type="entry name" value="Phage_AlpA"/>
    <property type="match status" value="1"/>
</dbReference>
<dbReference type="Proteomes" id="UP000540485">
    <property type="component" value="Unassembled WGS sequence"/>
</dbReference>
<evidence type="ECO:0000313" key="6">
    <source>
        <dbReference type="EMBL" id="RXC76964.1"/>
    </source>
</evidence>
<evidence type="ECO:0000313" key="5">
    <source>
        <dbReference type="EMBL" id="PAU09899.1"/>
    </source>
</evidence>
<reference evidence="6 9" key="2">
    <citation type="submission" date="2019-01" db="EMBL/GenBank/DDBJ databases">
        <title>Genomic analysis of febrile catheter-associated UTI E. coli isolates.</title>
        <authorList>
            <person name="Potter R."/>
            <person name="Zou Z."/>
            <person name="Henderson J."/>
            <person name="Dantas G."/>
        </authorList>
    </citation>
    <scope>NUCLEOTIDE SEQUENCE [LARGE SCALE GENOMIC DNA]</scope>
    <source>
        <strain evidence="6 9">29_CAASB</strain>
    </source>
</reference>
<reference evidence="2 12" key="4">
    <citation type="journal article" date="2020" name="Int. J. Nanomedicine">
        <title>Consequences Of Long-Term Bacteria's Exposure To Silver Nanoformulations With Different PhysicoChemical Properties.</title>
        <authorList>
            <person name="Kedziora A."/>
            <person name="Wernecki M."/>
            <person name="Korzekwa K."/>
            <person name="Speruda M."/>
            <person name="Gerasymchuk Y."/>
            <person name="Lukowiak A."/>
            <person name="Bugla-Ploskonska G."/>
        </authorList>
    </citation>
    <scope>NUCLEOTIDE SEQUENCE [LARGE SCALE GENOMIC DNA]</scope>
    <source>
        <strain evidence="2 12">ATCC 11230</strain>
    </source>
</reference>
<accession>A0A0A6UHD1</accession>
<reference evidence="4" key="5">
    <citation type="journal article" date="2020" name="J. Appl. Microbiol.">
        <title>Genetic characterization of Shigatoxigenic and enteropathogenic Escherichia coli O80:H2 from diarrheic and septicemic calves and relatedness to human Shigatoxigenic E. coli O80:H2.</title>
        <authorList>
            <person name="Habets A."/>
            <person name="Crombe F."/>
            <person name="Nakamura K."/>
            <person name="Guerin V."/>
            <person name="De Rauw K."/>
            <person name="Pierard D."/>
            <person name="Saulmont M."/>
            <person name="Hayashi T."/>
            <person name="Mainil J.G."/>
            <person name="Thiry D."/>
        </authorList>
    </citation>
    <scope>NUCLEOTIDE SEQUENCE [LARGE SCALE GENOMIC DNA]</scope>
    <source>
        <strain evidence="4">EH3306</strain>
    </source>
</reference>
<name>A0A0A6UHD1_ECOLX</name>
<comment type="caution">
    <text evidence="2">The sequence shown here is derived from an EMBL/GenBank/DDBJ whole genome shotgun (WGS) entry which is preliminary data.</text>
</comment>
<dbReference type="RefSeq" id="WP_014639577.1">
    <property type="nucleotide sequence ID" value="NZ_AP024130.1"/>
</dbReference>
<dbReference type="EMBL" id="JAWPMK010000003">
    <property type="protein sequence ID" value="MDW9353200.1"/>
    <property type="molecule type" value="Genomic_DNA"/>
</dbReference>
<dbReference type="Gene3D" id="1.10.238.160">
    <property type="match status" value="1"/>
</dbReference>
<protein>
    <submittedName>
        <fullName evidence="2">AlpA family transcriptional regulator</fullName>
    </submittedName>
</protein>